<dbReference type="AlphaFoldDB" id="A0AAV4PL85"/>
<reference evidence="1 2" key="1">
    <citation type="submission" date="2021-06" db="EMBL/GenBank/DDBJ databases">
        <title>Caerostris extrusa draft genome.</title>
        <authorList>
            <person name="Kono N."/>
            <person name="Arakawa K."/>
        </authorList>
    </citation>
    <scope>NUCLEOTIDE SEQUENCE [LARGE SCALE GENOMIC DNA]</scope>
</reference>
<proteinExistence type="predicted"/>
<keyword evidence="2" id="KW-1185">Reference proteome</keyword>
<comment type="caution">
    <text evidence="1">The sequence shown here is derived from an EMBL/GenBank/DDBJ whole genome shotgun (WGS) entry which is preliminary data.</text>
</comment>
<organism evidence="1 2">
    <name type="scientific">Caerostris extrusa</name>
    <name type="common">Bark spider</name>
    <name type="synonym">Caerostris bankana</name>
    <dbReference type="NCBI Taxonomy" id="172846"/>
    <lineage>
        <taxon>Eukaryota</taxon>
        <taxon>Metazoa</taxon>
        <taxon>Ecdysozoa</taxon>
        <taxon>Arthropoda</taxon>
        <taxon>Chelicerata</taxon>
        <taxon>Arachnida</taxon>
        <taxon>Araneae</taxon>
        <taxon>Araneomorphae</taxon>
        <taxon>Entelegynae</taxon>
        <taxon>Araneoidea</taxon>
        <taxon>Araneidae</taxon>
        <taxon>Caerostris</taxon>
    </lineage>
</organism>
<evidence type="ECO:0000313" key="1">
    <source>
        <dbReference type="EMBL" id="GIX97399.1"/>
    </source>
</evidence>
<protein>
    <submittedName>
        <fullName evidence="1">Uncharacterized protein</fullName>
    </submittedName>
</protein>
<sequence length="73" mass="8554">MRIEKGHYYWSLVDRAMNFQVRDHGSKTLQRFTGIRVECLSDSSEIQRWAPRLLAGPTLEDTESIQFAIQHCE</sequence>
<dbReference type="EMBL" id="BPLR01004775">
    <property type="protein sequence ID" value="GIX97399.1"/>
    <property type="molecule type" value="Genomic_DNA"/>
</dbReference>
<gene>
    <name evidence="1" type="ORF">CEXT_487921</name>
</gene>
<evidence type="ECO:0000313" key="2">
    <source>
        <dbReference type="Proteomes" id="UP001054945"/>
    </source>
</evidence>
<name>A0AAV4PL85_CAEEX</name>
<dbReference type="Proteomes" id="UP001054945">
    <property type="component" value="Unassembled WGS sequence"/>
</dbReference>
<accession>A0AAV4PL85</accession>
<feature type="non-terminal residue" evidence="1">
    <location>
        <position position="73"/>
    </location>
</feature>